<feature type="transmembrane region" description="Helical" evidence="10">
    <location>
        <begin position="204"/>
        <end position="229"/>
    </location>
</feature>
<evidence type="ECO:0000313" key="13">
    <source>
        <dbReference type="RefSeq" id="XP_013395986.1"/>
    </source>
</evidence>
<keyword evidence="7 13" id="KW-0675">Receptor</keyword>
<evidence type="ECO:0000256" key="6">
    <source>
        <dbReference type="ARBA" id="ARBA00023136"/>
    </source>
</evidence>
<keyword evidence="2" id="KW-1003">Cell membrane</keyword>
<name>A0A1S3IDQ5_LINAN</name>
<organism evidence="12 13">
    <name type="scientific">Lingula anatina</name>
    <name type="common">Brachiopod</name>
    <name type="synonym">Lingula unguis</name>
    <dbReference type="NCBI Taxonomy" id="7574"/>
    <lineage>
        <taxon>Eukaryota</taxon>
        <taxon>Metazoa</taxon>
        <taxon>Spiralia</taxon>
        <taxon>Lophotrochozoa</taxon>
        <taxon>Brachiopoda</taxon>
        <taxon>Linguliformea</taxon>
        <taxon>Lingulata</taxon>
        <taxon>Lingulida</taxon>
        <taxon>Linguloidea</taxon>
        <taxon>Lingulidae</taxon>
        <taxon>Lingula</taxon>
    </lineage>
</organism>
<dbReference type="CDD" id="cd00637">
    <property type="entry name" value="7tm_classA_rhodopsin-like"/>
    <property type="match status" value="1"/>
</dbReference>
<dbReference type="OrthoDB" id="9894375at2759"/>
<dbReference type="RefSeq" id="XP_013395986.1">
    <property type="nucleotide sequence ID" value="XM_013540532.1"/>
</dbReference>
<evidence type="ECO:0000256" key="5">
    <source>
        <dbReference type="ARBA" id="ARBA00023040"/>
    </source>
</evidence>
<dbReference type="PRINTS" id="PR00237">
    <property type="entry name" value="GPCRRHODOPSN"/>
</dbReference>
<evidence type="ECO:0000256" key="10">
    <source>
        <dbReference type="SAM" id="Phobius"/>
    </source>
</evidence>
<dbReference type="InterPro" id="IPR017452">
    <property type="entry name" value="GPCR_Rhodpsn_7TM"/>
</dbReference>
<keyword evidence="5" id="KW-0297">G-protein coupled receptor</keyword>
<accession>A0A1S3IDQ5</accession>
<evidence type="ECO:0000256" key="7">
    <source>
        <dbReference type="ARBA" id="ARBA00023170"/>
    </source>
</evidence>
<dbReference type="InParanoid" id="A0A1S3IDQ5"/>
<gene>
    <name evidence="13" type="primary">LOC106163062</name>
</gene>
<feature type="transmembrane region" description="Helical" evidence="10">
    <location>
        <begin position="308"/>
        <end position="337"/>
    </location>
</feature>
<dbReference type="SUPFAM" id="SSF81321">
    <property type="entry name" value="Family A G protein-coupled receptor-like"/>
    <property type="match status" value="1"/>
</dbReference>
<dbReference type="Pfam" id="PF00001">
    <property type="entry name" value="7tm_1"/>
    <property type="match status" value="1"/>
</dbReference>
<evidence type="ECO:0000256" key="8">
    <source>
        <dbReference type="ARBA" id="ARBA00023180"/>
    </source>
</evidence>
<keyword evidence="12" id="KW-1185">Reference proteome</keyword>
<dbReference type="PROSITE" id="PS50262">
    <property type="entry name" value="G_PROTEIN_RECEP_F1_2"/>
    <property type="match status" value="1"/>
</dbReference>
<dbReference type="Proteomes" id="UP000085678">
    <property type="component" value="Unplaced"/>
</dbReference>
<feature type="transmembrane region" description="Helical" evidence="10">
    <location>
        <begin position="84"/>
        <end position="107"/>
    </location>
</feature>
<dbReference type="AlphaFoldDB" id="A0A1S3IDQ5"/>
<dbReference type="Gene3D" id="1.20.1070.10">
    <property type="entry name" value="Rhodopsin 7-helix transmembrane proteins"/>
    <property type="match status" value="1"/>
</dbReference>
<dbReference type="PANTHER" id="PTHR24246:SF27">
    <property type="entry name" value="ADENOSINE RECEPTOR, ISOFORM A"/>
    <property type="match status" value="1"/>
</dbReference>
<evidence type="ECO:0000256" key="9">
    <source>
        <dbReference type="ARBA" id="ARBA00023224"/>
    </source>
</evidence>
<dbReference type="GO" id="GO:0005886">
    <property type="term" value="C:plasma membrane"/>
    <property type="evidence" value="ECO:0007669"/>
    <property type="project" value="UniProtKB-SubCell"/>
</dbReference>
<evidence type="ECO:0000256" key="2">
    <source>
        <dbReference type="ARBA" id="ARBA00022475"/>
    </source>
</evidence>
<dbReference type="PANTHER" id="PTHR24246">
    <property type="entry name" value="OLFACTORY RECEPTOR AND ADENOSINE RECEPTOR"/>
    <property type="match status" value="1"/>
</dbReference>
<evidence type="ECO:0000256" key="3">
    <source>
        <dbReference type="ARBA" id="ARBA00022692"/>
    </source>
</evidence>
<dbReference type="GO" id="GO:0004930">
    <property type="term" value="F:G protein-coupled receptor activity"/>
    <property type="evidence" value="ECO:0007669"/>
    <property type="project" value="UniProtKB-KW"/>
</dbReference>
<dbReference type="STRING" id="7574.A0A1S3IDQ5"/>
<keyword evidence="9" id="KW-0807">Transducer</keyword>
<evidence type="ECO:0000256" key="4">
    <source>
        <dbReference type="ARBA" id="ARBA00022989"/>
    </source>
</evidence>
<keyword evidence="8" id="KW-0325">Glycoprotein</keyword>
<dbReference type="InterPro" id="IPR000276">
    <property type="entry name" value="GPCR_Rhodpsn"/>
</dbReference>
<evidence type="ECO:0000259" key="11">
    <source>
        <dbReference type="PROSITE" id="PS50262"/>
    </source>
</evidence>
<evidence type="ECO:0000313" key="12">
    <source>
        <dbReference type="Proteomes" id="UP000085678"/>
    </source>
</evidence>
<keyword evidence="6 10" id="KW-0472">Membrane</keyword>
<keyword evidence="4 10" id="KW-1133">Transmembrane helix</keyword>
<sequence>MHANAKMAGPNSRFNHTLSYSSNVEAIHPSNLIRNFTDSIISRNNGGAAADRSTGLDLNGSLWPVMNSSPSPNVTSDDYESQEIFISIGLAIATLGLIGNIVSLMALSKMRRPLEPLHLHLINLAVSDLVVVALTLVSSAIYLMNLKEVFPKFSEAMCIARIFSEVSFICLLAPLLATSGLVINQYLAVTRLLKYKSTVTRKRVYHYITFTWGLTIAVGILLHVTAVALQQNNPQDDETPSNLTVTLCKVYDSSDDVYYQLSAYTYSVLFLAITLIVSSFYCKTCTAVQREMADVEVNRRHSSVERKVNVTIALLFGTIILFWLPGIADGLVTIVYFSKNQQCTACMIFHQTTNLWFFANSVFDPLIYGVRLPQVREGYHALYVDTINRFLPKKKRLAFSFRYSQYTPHNTSLAASQSHSHYYQAR</sequence>
<evidence type="ECO:0000256" key="1">
    <source>
        <dbReference type="ARBA" id="ARBA00004651"/>
    </source>
</evidence>
<reference evidence="13" key="1">
    <citation type="submission" date="2025-08" db="UniProtKB">
        <authorList>
            <consortium name="RefSeq"/>
        </authorList>
    </citation>
    <scope>IDENTIFICATION</scope>
    <source>
        <tissue evidence="13">Gonads</tissue>
    </source>
</reference>
<keyword evidence="3 10" id="KW-0812">Transmembrane</keyword>
<dbReference type="GeneID" id="106163062"/>
<feature type="transmembrane region" description="Helical" evidence="10">
    <location>
        <begin position="119"/>
        <end position="142"/>
    </location>
</feature>
<protein>
    <submittedName>
        <fullName evidence="13">Adenosine receptor A2b</fullName>
    </submittedName>
</protein>
<feature type="transmembrane region" description="Helical" evidence="10">
    <location>
        <begin position="263"/>
        <end position="282"/>
    </location>
</feature>
<feature type="transmembrane region" description="Helical" evidence="10">
    <location>
        <begin position="162"/>
        <end position="183"/>
    </location>
</feature>
<proteinExistence type="predicted"/>
<dbReference type="KEGG" id="lak:106163062"/>
<feature type="domain" description="G-protein coupled receptors family 1 profile" evidence="11">
    <location>
        <begin position="99"/>
        <end position="368"/>
    </location>
</feature>
<comment type="subcellular location">
    <subcellularLocation>
        <location evidence="1">Cell membrane</location>
        <topology evidence="1">Multi-pass membrane protein</topology>
    </subcellularLocation>
</comment>